<dbReference type="EMBL" id="ABEU02000005">
    <property type="protein sequence ID" value="PNR54204.1"/>
    <property type="molecule type" value="Genomic_DNA"/>
</dbReference>
<gene>
    <name evidence="1" type="ORF">PHYPA_007881</name>
</gene>
<accession>A0A2K1KK89</accession>
<name>A0A2K1KK89_PHYPA</name>
<proteinExistence type="predicted"/>
<sequence length="228" mass="26038">MRLVSRFGKGLPMFGDFARAWSSKLQPSIVMSSVETEYYVLSEIACYITYFHKLLKYMHLDDKGPTPLFFKSQPHAMITKHDTQLNTSSSKREIEPALAEFLPGVPTIALLKLLPKWSSSIRRTFHGEIYHTKSLKAYRIHSESAGDNGHVPWILESGRLSSLGPRVKLPVFQDALIPVWTKFSSQTRGAYQNICRHPSSPIPSSFDYCKHNTSLPEAHQLRMRFKLE</sequence>
<evidence type="ECO:0000313" key="3">
    <source>
        <dbReference type="Proteomes" id="UP000006727"/>
    </source>
</evidence>
<reference evidence="1 3" key="1">
    <citation type="journal article" date="2008" name="Science">
        <title>The Physcomitrella genome reveals evolutionary insights into the conquest of land by plants.</title>
        <authorList>
            <person name="Rensing S."/>
            <person name="Lang D."/>
            <person name="Zimmer A."/>
            <person name="Terry A."/>
            <person name="Salamov A."/>
            <person name="Shapiro H."/>
            <person name="Nishiyama T."/>
            <person name="Perroud P.-F."/>
            <person name="Lindquist E."/>
            <person name="Kamisugi Y."/>
            <person name="Tanahashi T."/>
            <person name="Sakakibara K."/>
            <person name="Fujita T."/>
            <person name="Oishi K."/>
            <person name="Shin-I T."/>
            <person name="Kuroki Y."/>
            <person name="Toyoda A."/>
            <person name="Suzuki Y."/>
            <person name="Hashimoto A."/>
            <person name="Yamaguchi K."/>
            <person name="Sugano A."/>
            <person name="Kohara Y."/>
            <person name="Fujiyama A."/>
            <person name="Anterola A."/>
            <person name="Aoki S."/>
            <person name="Ashton N."/>
            <person name="Barbazuk W.B."/>
            <person name="Barker E."/>
            <person name="Bennetzen J."/>
            <person name="Bezanilla M."/>
            <person name="Blankenship R."/>
            <person name="Cho S.H."/>
            <person name="Dutcher S."/>
            <person name="Estelle M."/>
            <person name="Fawcett J.A."/>
            <person name="Gundlach H."/>
            <person name="Hanada K."/>
            <person name="Heyl A."/>
            <person name="Hicks K.A."/>
            <person name="Hugh J."/>
            <person name="Lohr M."/>
            <person name="Mayer K."/>
            <person name="Melkozernov A."/>
            <person name="Murata T."/>
            <person name="Nelson D."/>
            <person name="Pils B."/>
            <person name="Prigge M."/>
            <person name="Reiss B."/>
            <person name="Renner T."/>
            <person name="Rombauts S."/>
            <person name="Rushton P."/>
            <person name="Sanderfoot A."/>
            <person name="Schween G."/>
            <person name="Shiu S.-H."/>
            <person name="Stueber K."/>
            <person name="Theodoulou F.L."/>
            <person name="Tu H."/>
            <person name="Van de Peer Y."/>
            <person name="Verrier P.J."/>
            <person name="Waters E."/>
            <person name="Wood A."/>
            <person name="Yang L."/>
            <person name="Cove D."/>
            <person name="Cuming A."/>
            <person name="Hasebe M."/>
            <person name="Lucas S."/>
            <person name="Mishler D.B."/>
            <person name="Reski R."/>
            <person name="Grigoriev I."/>
            <person name="Quatrano R.S."/>
            <person name="Boore J.L."/>
        </authorList>
    </citation>
    <scope>NUCLEOTIDE SEQUENCE [LARGE SCALE GENOMIC DNA]</scope>
    <source>
        <strain evidence="2 3">cv. Gransden 2004</strain>
    </source>
</reference>
<dbReference type="Proteomes" id="UP000006727">
    <property type="component" value="Chromosome 5"/>
</dbReference>
<dbReference type="InParanoid" id="A0A2K1KK89"/>
<protein>
    <submittedName>
        <fullName evidence="1 2">Uncharacterized protein</fullName>
    </submittedName>
</protein>
<dbReference type="EnsemblPlants" id="Pp3c5_19390V3.1">
    <property type="protein sequence ID" value="Pp3c5_19390V3.1"/>
    <property type="gene ID" value="Pp3c5_19390"/>
</dbReference>
<dbReference type="AlphaFoldDB" id="A0A2K1KK89"/>
<reference evidence="2" key="3">
    <citation type="submission" date="2020-12" db="UniProtKB">
        <authorList>
            <consortium name="EnsemblPlants"/>
        </authorList>
    </citation>
    <scope>IDENTIFICATION</scope>
</reference>
<evidence type="ECO:0000313" key="1">
    <source>
        <dbReference type="EMBL" id="PNR54204.1"/>
    </source>
</evidence>
<reference evidence="1 3" key="2">
    <citation type="journal article" date="2018" name="Plant J.">
        <title>The Physcomitrella patens chromosome-scale assembly reveals moss genome structure and evolution.</title>
        <authorList>
            <person name="Lang D."/>
            <person name="Ullrich K.K."/>
            <person name="Murat F."/>
            <person name="Fuchs J."/>
            <person name="Jenkins J."/>
            <person name="Haas F.B."/>
            <person name="Piednoel M."/>
            <person name="Gundlach H."/>
            <person name="Van Bel M."/>
            <person name="Meyberg R."/>
            <person name="Vives C."/>
            <person name="Morata J."/>
            <person name="Symeonidi A."/>
            <person name="Hiss M."/>
            <person name="Muchero W."/>
            <person name="Kamisugi Y."/>
            <person name="Saleh O."/>
            <person name="Blanc G."/>
            <person name="Decker E.L."/>
            <person name="van Gessel N."/>
            <person name="Grimwood J."/>
            <person name="Hayes R.D."/>
            <person name="Graham S.W."/>
            <person name="Gunter L.E."/>
            <person name="McDaniel S.F."/>
            <person name="Hoernstein S.N.W."/>
            <person name="Larsson A."/>
            <person name="Li F.W."/>
            <person name="Perroud P.F."/>
            <person name="Phillips J."/>
            <person name="Ranjan P."/>
            <person name="Rokshar D.S."/>
            <person name="Rothfels C.J."/>
            <person name="Schneider L."/>
            <person name="Shu S."/>
            <person name="Stevenson D.W."/>
            <person name="Thummler F."/>
            <person name="Tillich M."/>
            <person name="Villarreal Aguilar J.C."/>
            <person name="Widiez T."/>
            <person name="Wong G.K."/>
            <person name="Wymore A."/>
            <person name="Zhang Y."/>
            <person name="Zimmer A.D."/>
            <person name="Quatrano R.S."/>
            <person name="Mayer K.F.X."/>
            <person name="Goodstein D."/>
            <person name="Casacuberta J.M."/>
            <person name="Vandepoele K."/>
            <person name="Reski R."/>
            <person name="Cuming A.C."/>
            <person name="Tuskan G.A."/>
            <person name="Maumus F."/>
            <person name="Salse J."/>
            <person name="Schmutz J."/>
            <person name="Rensing S.A."/>
        </authorList>
    </citation>
    <scope>NUCLEOTIDE SEQUENCE [LARGE SCALE GENOMIC DNA]</scope>
    <source>
        <strain evidence="2 3">cv. Gransden 2004</strain>
    </source>
</reference>
<dbReference type="Gramene" id="Pp3c5_19390V3.1">
    <property type="protein sequence ID" value="Pp3c5_19390V3.1"/>
    <property type="gene ID" value="Pp3c5_19390"/>
</dbReference>
<keyword evidence="3" id="KW-1185">Reference proteome</keyword>
<evidence type="ECO:0000313" key="2">
    <source>
        <dbReference type="EnsemblPlants" id="Pp3c5_19390V3.1"/>
    </source>
</evidence>
<organism evidence="1">
    <name type="scientific">Physcomitrium patens</name>
    <name type="common">Spreading-leaved earth moss</name>
    <name type="synonym">Physcomitrella patens</name>
    <dbReference type="NCBI Taxonomy" id="3218"/>
    <lineage>
        <taxon>Eukaryota</taxon>
        <taxon>Viridiplantae</taxon>
        <taxon>Streptophyta</taxon>
        <taxon>Embryophyta</taxon>
        <taxon>Bryophyta</taxon>
        <taxon>Bryophytina</taxon>
        <taxon>Bryopsida</taxon>
        <taxon>Funariidae</taxon>
        <taxon>Funariales</taxon>
        <taxon>Funariaceae</taxon>
        <taxon>Physcomitrium</taxon>
    </lineage>
</organism>